<evidence type="ECO:0000256" key="8">
    <source>
        <dbReference type="ARBA" id="ARBA00023326"/>
    </source>
</evidence>
<keyword evidence="4 12" id="KW-0378">Hydrolase</keyword>
<evidence type="ECO:0000259" key="11">
    <source>
        <dbReference type="Pfam" id="PF17652"/>
    </source>
</evidence>
<dbReference type="GO" id="GO:0071555">
    <property type="term" value="P:cell wall organization"/>
    <property type="evidence" value="ECO:0007669"/>
    <property type="project" value="UniProtKB-KW"/>
</dbReference>
<dbReference type="InterPro" id="IPR040720">
    <property type="entry name" value="GH81_C"/>
</dbReference>
<dbReference type="InterPro" id="IPR040451">
    <property type="entry name" value="GH81_N"/>
</dbReference>
<proteinExistence type="inferred from homology"/>
<reference evidence="12 13" key="1">
    <citation type="journal article" date="2018" name="Genome Biol. Evol.">
        <title>Multiple Roots of Fruiting Body Formation in Amoebozoa.</title>
        <authorList>
            <person name="Hillmann F."/>
            <person name="Forbes G."/>
            <person name="Novohradska S."/>
            <person name="Ferling I."/>
            <person name="Riege K."/>
            <person name="Groth M."/>
            <person name="Westermann M."/>
            <person name="Marz M."/>
            <person name="Spaller T."/>
            <person name="Winckler T."/>
            <person name="Schaap P."/>
            <person name="Glockner G."/>
        </authorList>
    </citation>
    <scope>NUCLEOTIDE SEQUENCE [LARGE SCALE GENOMIC DNA]</scope>
    <source>
        <strain evidence="12 13">Jena</strain>
    </source>
</reference>
<dbReference type="InterPro" id="IPR008999">
    <property type="entry name" value="Actin-crosslinking"/>
</dbReference>
<evidence type="ECO:0000256" key="6">
    <source>
        <dbReference type="ARBA" id="ARBA00023295"/>
    </source>
</evidence>
<evidence type="ECO:0000313" key="13">
    <source>
        <dbReference type="Proteomes" id="UP000241769"/>
    </source>
</evidence>
<comment type="caution">
    <text evidence="12">The sequence shown here is derived from an EMBL/GenBank/DDBJ whole genome shotgun (WGS) entry which is preliminary data.</text>
</comment>
<comment type="catalytic activity">
    <reaction evidence="1">
        <text>Hydrolysis of (1-&gt;3)-beta-D-glucosidic linkages in (1-&gt;3)-beta-D-glucans.</text>
        <dbReference type="EC" id="3.2.1.39"/>
    </reaction>
</comment>
<comment type="similarity">
    <text evidence="2">Belongs to the glycosyl hydrolase 81 family.</text>
</comment>
<dbReference type="OrthoDB" id="4473401at2759"/>
<organism evidence="12 13">
    <name type="scientific">Planoprotostelium fungivorum</name>
    <dbReference type="NCBI Taxonomy" id="1890364"/>
    <lineage>
        <taxon>Eukaryota</taxon>
        <taxon>Amoebozoa</taxon>
        <taxon>Evosea</taxon>
        <taxon>Variosea</taxon>
        <taxon>Cavosteliida</taxon>
        <taxon>Cavosteliaceae</taxon>
        <taxon>Planoprotostelium</taxon>
    </lineage>
</organism>
<keyword evidence="6" id="KW-0326">Glycosidase</keyword>
<sequence>MEDRGLKSLLSSIAGSFRGFLWRPHGANKGGHTFLIVMGQTVNNLTTHEITARSVNGEAIGNTKTASKFKVVTQNGLTWLVYVLSGPVSLTTSAQSLTVSSAYKGAVRVAKLKEAADESVLDKYMSVYAKSAQVTYQVSNDMATVQYKFNTNGTGDLLVMTWPHHRDQLSRTTKYVALQYLTIKGYMKAVEANPLVLTLPLTSIKWTPNKPIDPSCSQDDIGNPSPQDPFFTVARHKDWYAGLSWASGVPYNGAFRNEESTSEAVNGYYGLYTFGLVTNDQNLIDFARLLLATEIHSNRRYWHLKDDTNDPAYPRRLTEIWLQLRLEIAAIQILPLTPITEEVVDAVWGPAMYAYSAKEFNDPSVADDWRSVIYAAHATWDPVAAYKEAATLSAWGSGNSNTNTLHFIATRGTNGICSSAGVPTPLTDICVTLLSKSTGYYVNESSPVKAKALPTQAGRYIIQWMPGGFSIKSQTTGKYISGGNGGMVTASTAEVGGWESFQFKQVGQYWAIVANSNKMYAEVQADGTLKTSAGTVTDATLFIITADASNITTATPTSTTTTAEVMDDVEAEVDVPTTTSRSSTTMPSTTTAAPAPTSGNLTGSNYFYISSKSAGLYLISNAADVYVRASGTRQQATRYLVAAIQGKDNLFSVQDVKISQYVCAEAKGDQPLMANRRIALGWEYFSFEKQGQYWAIRADDNKKYVTLQGDKRIQATSDKVQDSALWVLTSNP</sequence>
<dbReference type="GO" id="GO:0052861">
    <property type="term" value="F:endo-1,3(4)-beta-glucanase activity"/>
    <property type="evidence" value="ECO:0007669"/>
    <property type="project" value="InterPro"/>
</dbReference>
<dbReference type="EMBL" id="MDYQ01000004">
    <property type="protein sequence ID" value="PRP89321.1"/>
    <property type="molecule type" value="Genomic_DNA"/>
</dbReference>
<dbReference type="Gene3D" id="2.80.10.50">
    <property type="match status" value="2"/>
</dbReference>
<dbReference type="AlphaFoldDB" id="A0A2P6NZE6"/>
<evidence type="ECO:0000256" key="2">
    <source>
        <dbReference type="ARBA" id="ARBA00010730"/>
    </source>
</evidence>
<dbReference type="InParanoid" id="A0A2P6NZE6"/>
<evidence type="ECO:0000256" key="7">
    <source>
        <dbReference type="ARBA" id="ARBA00023316"/>
    </source>
</evidence>
<feature type="domain" description="Glycosyl hydrolase family 81 C-terminal" evidence="11">
    <location>
        <begin position="220"/>
        <end position="390"/>
    </location>
</feature>
<dbReference type="CDD" id="cd00257">
    <property type="entry name" value="beta-trefoil_FSCN-like"/>
    <property type="match status" value="1"/>
</dbReference>
<evidence type="ECO:0000259" key="10">
    <source>
        <dbReference type="Pfam" id="PF03639"/>
    </source>
</evidence>
<dbReference type="Gene3D" id="2.70.98.30">
    <property type="entry name" value="Golgi alpha-mannosidase II, domain 4"/>
    <property type="match status" value="1"/>
</dbReference>
<evidence type="ECO:0000313" key="12">
    <source>
        <dbReference type="EMBL" id="PRP89321.1"/>
    </source>
</evidence>
<evidence type="ECO:0000256" key="4">
    <source>
        <dbReference type="ARBA" id="ARBA00022801"/>
    </source>
</evidence>
<evidence type="ECO:0000256" key="1">
    <source>
        <dbReference type="ARBA" id="ARBA00000382"/>
    </source>
</evidence>
<dbReference type="GO" id="GO:0000272">
    <property type="term" value="P:polysaccharide catabolic process"/>
    <property type="evidence" value="ECO:0007669"/>
    <property type="project" value="UniProtKB-KW"/>
</dbReference>
<dbReference type="SUPFAM" id="SSF50405">
    <property type="entry name" value="Actin-crosslinking proteins"/>
    <property type="match status" value="2"/>
</dbReference>
<gene>
    <name evidence="12" type="ORF">PROFUN_02195</name>
</gene>
<keyword evidence="13" id="KW-1185">Reference proteome</keyword>
<dbReference type="PROSITE" id="PS52008">
    <property type="entry name" value="GH81"/>
    <property type="match status" value="1"/>
</dbReference>
<dbReference type="Proteomes" id="UP000241769">
    <property type="component" value="Unassembled WGS sequence"/>
</dbReference>
<name>A0A2P6NZE6_9EUKA</name>
<dbReference type="PANTHER" id="PTHR31983:SF0">
    <property type="entry name" value="GLUCAN ENDO-1,3-BETA-D-GLUCOSIDASE 2"/>
    <property type="match status" value="1"/>
</dbReference>
<dbReference type="Pfam" id="PF03639">
    <property type="entry name" value="Glyco_hydro_81"/>
    <property type="match status" value="1"/>
</dbReference>
<protein>
    <recommendedName>
        <fullName evidence="3">glucan endo-1,3-beta-D-glucosidase</fullName>
        <ecNumber evidence="3">3.2.1.39</ecNumber>
    </recommendedName>
</protein>
<evidence type="ECO:0000256" key="9">
    <source>
        <dbReference type="SAM" id="MobiDB-lite"/>
    </source>
</evidence>
<keyword evidence="5" id="KW-0119">Carbohydrate metabolism</keyword>
<dbReference type="InterPro" id="IPR005200">
    <property type="entry name" value="Endo-beta-glucanase"/>
</dbReference>
<evidence type="ECO:0000256" key="5">
    <source>
        <dbReference type="ARBA" id="ARBA00023277"/>
    </source>
</evidence>
<keyword evidence="7" id="KW-0961">Cell wall biogenesis/degradation</keyword>
<dbReference type="GO" id="GO:0042973">
    <property type="term" value="F:glucan endo-1,3-beta-D-glucosidase activity"/>
    <property type="evidence" value="ECO:0007669"/>
    <property type="project" value="UniProtKB-EC"/>
</dbReference>
<dbReference type="Pfam" id="PF17652">
    <property type="entry name" value="Glyco_hydro81C"/>
    <property type="match status" value="1"/>
</dbReference>
<feature type="domain" description="Glycosyl hydrolase family 81 N-terminal" evidence="10">
    <location>
        <begin position="44"/>
        <end position="209"/>
    </location>
</feature>
<feature type="region of interest" description="Disordered" evidence="9">
    <location>
        <begin position="576"/>
        <end position="596"/>
    </location>
</feature>
<dbReference type="EC" id="3.2.1.39" evidence="3"/>
<accession>A0A2P6NZE6</accession>
<keyword evidence="8" id="KW-0624">Polysaccharide degradation</keyword>
<dbReference type="PANTHER" id="PTHR31983">
    <property type="entry name" value="ENDO-1,3(4)-BETA-GLUCANASE 1"/>
    <property type="match status" value="1"/>
</dbReference>
<evidence type="ECO:0000256" key="3">
    <source>
        <dbReference type="ARBA" id="ARBA00012780"/>
    </source>
</evidence>